<gene>
    <name evidence="2" type="primary">nad4</name>
</gene>
<dbReference type="EMBL" id="AY896727">
    <property type="protein sequence ID" value="AAX39690.1"/>
    <property type="molecule type" value="Genomic_DNA"/>
</dbReference>
<keyword evidence="1" id="KW-0472">Membrane</keyword>
<organism evidence="2">
    <name type="scientific">Schistosoma mansoni</name>
    <name type="common">Blood fluke</name>
    <dbReference type="NCBI Taxonomy" id="6183"/>
    <lineage>
        <taxon>Eukaryota</taxon>
        <taxon>Metazoa</taxon>
        <taxon>Spiralia</taxon>
        <taxon>Lophotrochozoa</taxon>
        <taxon>Platyhelminthes</taxon>
        <taxon>Trematoda</taxon>
        <taxon>Digenea</taxon>
        <taxon>Strigeidida</taxon>
        <taxon>Schistosomatoidea</taxon>
        <taxon>Schistosomatidae</taxon>
        <taxon>Schistosoma</taxon>
    </lineage>
</organism>
<feature type="transmembrane region" description="Helical" evidence="1">
    <location>
        <begin position="6"/>
        <end position="24"/>
    </location>
</feature>
<keyword evidence="2" id="KW-0496">Mitochondrion</keyword>
<feature type="transmembrane region" description="Helical" evidence="1">
    <location>
        <begin position="36"/>
        <end position="56"/>
    </location>
</feature>
<keyword evidence="1" id="KW-0812">Transmembrane</keyword>
<dbReference type="AlphaFoldDB" id="Q3KU72"/>
<reference evidence="2" key="1">
    <citation type="journal article" date="2005" name="Mol. Ecol.">
        <title>Origin and diversification of the human parasite Schistosoma mansoni.</title>
        <authorList>
            <person name="Morgan J.A."/>
            <person name="Dejong R.J."/>
            <person name="Adeoye G.O."/>
            <person name="Ansa E.D."/>
            <person name="Barbosa C.S."/>
            <person name="Bremond P."/>
            <person name="Cesari I.M."/>
            <person name="Charbonnel N."/>
            <person name="Correa L.R."/>
            <person name="Coulibaly G."/>
            <person name="D'Andrea P.S."/>
            <person name="De Souza C.P."/>
            <person name="Doenhoff M.J."/>
            <person name="File S."/>
            <person name="Idris M.A."/>
            <person name="Incani R.N."/>
            <person name="Jarne P."/>
            <person name="Karanja D.M."/>
            <person name="Kazibwe F."/>
            <person name="Kpikpi J."/>
            <person name="Lwambo N.J."/>
            <person name="Mabaye A."/>
            <person name="Magalhaes L.A."/>
            <person name="Makundi A."/>
            <person name="Mone H."/>
            <person name="Mouahid G."/>
            <person name="Muchemi G.M."/>
            <person name="Mungai B.N."/>
            <person name="Sene M."/>
            <person name="Southgate V."/>
            <person name="Tchuente L.A."/>
            <person name="Theron A."/>
            <person name="Yousif F."/>
            <person name="Zanotti-Magalhaes E.M."/>
            <person name="Mkoji G.M."/>
            <person name="Loker E.S."/>
        </authorList>
    </citation>
    <scope>NUCLEOTIDE SEQUENCE</scope>
    <source>
        <strain evidence="2">W2079x02F</strain>
    </source>
</reference>
<evidence type="ECO:0000313" key="2">
    <source>
        <dbReference type="EMBL" id="AAX39690.1"/>
    </source>
</evidence>
<reference evidence="2" key="2">
    <citation type="submission" date="2005-01" db="EMBL/GenBank/DDBJ databases">
        <authorList>
            <person name="DeJong R.J."/>
            <person name="Morgan J.A.T."/>
            <person name="Mkoji G.M."/>
            <person name="Loker E.S."/>
        </authorList>
    </citation>
    <scope>NUCLEOTIDE SEQUENCE</scope>
    <source>
        <strain evidence="2">W2079x02F</strain>
    </source>
</reference>
<sequence length="58" mass="6815">MFAGFYWFIKGLIYSLLLGLIVWCHQYCIGLSYSSINIWLIVWCHQYCIGLSYSSINI</sequence>
<evidence type="ECO:0000256" key="1">
    <source>
        <dbReference type="SAM" id="Phobius"/>
    </source>
</evidence>
<accession>Q3KU72</accession>
<protein>
    <submittedName>
        <fullName evidence="2">NADH dehydrogenase subunit 4</fullName>
    </submittedName>
</protein>
<feature type="non-terminal residue" evidence="2">
    <location>
        <position position="58"/>
    </location>
</feature>
<keyword evidence="1" id="KW-1133">Transmembrane helix</keyword>
<name>Q3KU72_SCHMA</name>
<proteinExistence type="predicted"/>
<geneLocation type="mitochondrion" evidence="2"/>